<dbReference type="GO" id="GO:0047961">
    <property type="term" value="F:glycine N-acyltransferase activity"/>
    <property type="evidence" value="ECO:0007669"/>
    <property type="project" value="InterPro"/>
</dbReference>
<evidence type="ECO:0000256" key="1">
    <source>
        <dbReference type="RuleBase" id="RU368002"/>
    </source>
</evidence>
<dbReference type="EC" id="2.3.1.-" evidence="1"/>
<name>A0A8C6SEM1_9GOBI</name>
<sequence>MKTLDKYELQVAEEVLKKHLPESYKVYGFLYSINRDKPTTVEVVVDKWPDFKVIICRPDLANRRAMDNRLKVAIFSMDQHILKEMLAQDGVDWSLNFIFGGLDVSNVSIIKDICAIKGVNLKSYTNISVHLMHLPDISHLRPATVDRELESRITSLDLSHIDLVNNVWKFGGNEQGYRRIKNLISNFPSCCIKDEQGQPVSWILTYDYCALGILYTLPEHRGKGYAKALVSALAKRLHAEGFPVYCFIEEDSTVSYKIFKSMGFTEDPSYRAAWFEVNF</sequence>
<dbReference type="SUPFAM" id="SSF55729">
    <property type="entry name" value="Acyl-CoA N-acyltransferases (Nat)"/>
    <property type="match status" value="1"/>
</dbReference>
<dbReference type="InterPro" id="IPR010313">
    <property type="entry name" value="Glycine_N-acyltransferase"/>
</dbReference>
<accession>A0A8C6SEM1</accession>
<dbReference type="Pfam" id="PF08445">
    <property type="entry name" value="FR47"/>
    <property type="match status" value="1"/>
</dbReference>
<dbReference type="InterPro" id="IPR013653">
    <property type="entry name" value="GCN5-like_dom"/>
</dbReference>
<evidence type="ECO:0000313" key="4">
    <source>
        <dbReference type="Proteomes" id="UP000694523"/>
    </source>
</evidence>
<proteinExistence type="inferred from homology"/>
<keyword evidence="1" id="KW-0808">Transferase</keyword>
<keyword evidence="4" id="KW-1185">Reference proteome</keyword>
<protein>
    <recommendedName>
        <fullName evidence="1">Glycine N-acyltransferase-like protein</fullName>
        <ecNumber evidence="1">2.3.1.-</ecNumber>
    </recommendedName>
</protein>
<dbReference type="Gene3D" id="3.40.630.30">
    <property type="match status" value="1"/>
</dbReference>
<dbReference type="Pfam" id="PF06021">
    <property type="entry name" value="Gly_acyl_tr_N"/>
    <property type="match status" value="1"/>
</dbReference>
<dbReference type="InterPro" id="IPR000182">
    <property type="entry name" value="GNAT_dom"/>
</dbReference>
<reference evidence="3" key="1">
    <citation type="submission" date="2025-08" db="UniProtKB">
        <authorList>
            <consortium name="Ensembl"/>
        </authorList>
    </citation>
    <scope>IDENTIFICATION</scope>
</reference>
<dbReference type="AlphaFoldDB" id="A0A8C6SEM1"/>
<evidence type="ECO:0000259" key="2">
    <source>
        <dbReference type="PROSITE" id="PS51186"/>
    </source>
</evidence>
<dbReference type="Proteomes" id="UP000694523">
    <property type="component" value="Unplaced"/>
</dbReference>
<dbReference type="InterPro" id="IPR015938">
    <property type="entry name" value="Glycine_N-acyltransferase_N"/>
</dbReference>
<evidence type="ECO:0000313" key="3">
    <source>
        <dbReference type="Ensembl" id="ENSNMLP00000004257.1"/>
    </source>
</evidence>
<keyword evidence="1" id="KW-0012">Acyltransferase</keyword>
<feature type="domain" description="N-acetyltransferase" evidence="2">
    <location>
        <begin position="151"/>
        <end position="279"/>
    </location>
</feature>
<dbReference type="GO" id="GO:0005739">
    <property type="term" value="C:mitochondrion"/>
    <property type="evidence" value="ECO:0007669"/>
    <property type="project" value="InterPro"/>
</dbReference>
<dbReference type="CDD" id="cd04301">
    <property type="entry name" value="NAT_SF"/>
    <property type="match status" value="1"/>
</dbReference>
<comment type="similarity">
    <text evidence="1">Belongs to the glycine N-acyltransferase family.</text>
</comment>
<dbReference type="Ensembl" id="ENSNMLT00000004882.1">
    <property type="protein sequence ID" value="ENSNMLP00000004257.1"/>
    <property type="gene ID" value="ENSNMLG00000003156.1"/>
</dbReference>
<reference evidence="3" key="2">
    <citation type="submission" date="2025-09" db="UniProtKB">
        <authorList>
            <consortium name="Ensembl"/>
        </authorList>
    </citation>
    <scope>IDENTIFICATION</scope>
</reference>
<dbReference type="PANTHER" id="PTHR15298">
    <property type="entry name" value="L-COA N-ACYLTRANSFERASE-RELATED"/>
    <property type="match status" value="1"/>
</dbReference>
<dbReference type="PANTHER" id="PTHR15298:SF17">
    <property type="entry name" value="GLYCINE N-ACYLTRANSFERASE-LIKE PROTEIN"/>
    <property type="match status" value="1"/>
</dbReference>
<organism evidence="3 4">
    <name type="scientific">Neogobius melanostomus</name>
    <name type="common">round goby</name>
    <dbReference type="NCBI Taxonomy" id="47308"/>
    <lineage>
        <taxon>Eukaryota</taxon>
        <taxon>Metazoa</taxon>
        <taxon>Chordata</taxon>
        <taxon>Craniata</taxon>
        <taxon>Vertebrata</taxon>
        <taxon>Euteleostomi</taxon>
        <taxon>Actinopterygii</taxon>
        <taxon>Neopterygii</taxon>
        <taxon>Teleostei</taxon>
        <taxon>Neoteleostei</taxon>
        <taxon>Acanthomorphata</taxon>
        <taxon>Gobiaria</taxon>
        <taxon>Gobiiformes</taxon>
        <taxon>Gobioidei</taxon>
        <taxon>Gobiidae</taxon>
        <taxon>Benthophilinae</taxon>
        <taxon>Neogobiini</taxon>
        <taxon>Neogobius</taxon>
    </lineage>
</organism>
<dbReference type="InterPro" id="IPR016181">
    <property type="entry name" value="Acyl_CoA_acyltransferase"/>
</dbReference>
<dbReference type="PROSITE" id="PS51186">
    <property type="entry name" value="GNAT"/>
    <property type="match status" value="1"/>
</dbReference>